<accession>A0ABM3VFH3</accession>
<name>A0ABM3VFH3_MUSDO</name>
<dbReference type="GeneID" id="131805424"/>
<keyword evidence="3" id="KW-1185">Reference proteome</keyword>
<dbReference type="RefSeq" id="XP_058984549.1">
    <property type="nucleotide sequence ID" value="XM_059128566.1"/>
</dbReference>
<evidence type="ECO:0000256" key="1">
    <source>
        <dbReference type="SAM" id="MobiDB-lite"/>
    </source>
</evidence>
<evidence type="ECO:0000313" key="3">
    <source>
        <dbReference type="Proteomes" id="UP001652621"/>
    </source>
</evidence>
<evidence type="ECO:0000256" key="2">
    <source>
        <dbReference type="SAM" id="Phobius"/>
    </source>
</evidence>
<organism evidence="3 4">
    <name type="scientific">Musca domestica</name>
    <name type="common">House fly</name>
    <dbReference type="NCBI Taxonomy" id="7370"/>
    <lineage>
        <taxon>Eukaryota</taxon>
        <taxon>Metazoa</taxon>
        <taxon>Ecdysozoa</taxon>
        <taxon>Arthropoda</taxon>
        <taxon>Hexapoda</taxon>
        <taxon>Insecta</taxon>
        <taxon>Pterygota</taxon>
        <taxon>Neoptera</taxon>
        <taxon>Endopterygota</taxon>
        <taxon>Diptera</taxon>
        <taxon>Brachycera</taxon>
        <taxon>Muscomorpha</taxon>
        <taxon>Muscoidea</taxon>
        <taxon>Muscidae</taxon>
        <taxon>Musca</taxon>
    </lineage>
</organism>
<gene>
    <name evidence="4" type="primary">LOC131805424</name>
</gene>
<evidence type="ECO:0000313" key="4">
    <source>
        <dbReference type="RefSeq" id="XP_058984549.1"/>
    </source>
</evidence>
<dbReference type="Proteomes" id="UP001652621">
    <property type="component" value="Unplaced"/>
</dbReference>
<keyword evidence="2" id="KW-0812">Transmembrane</keyword>
<reference evidence="4" key="1">
    <citation type="submission" date="2025-08" db="UniProtKB">
        <authorList>
            <consortium name="RefSeq"/>
        </authorList>
    </citation>
    <scope>IDENTIFICATION</scope>
    <source>
        <strain evidence="4">Aabys</strain>
        <tissue evidence="4">Whole body</tissue>
    </source>
</reference>
<proteinExistence type="predicted"/>
<sequence>MQTLKIPKLQNIHTNSICNFTISRKRLPSIFRKRSDKLKRELEDAVREPNSSFTHHRNSSGSSIHGGAGGDAYDDSDRDTLSGDHNIETGCDAEMYGSPQDPFHTGGMGSYMKSANPTNIYMKFEATKLNRMRYVGVRLNVSLQPVGPIVKSSCGTWGKAHRNHVPFWVAAVLVLIPSILIPPAPTL</sequence>
<protein>
    <submittedName>
        <fullName evidence="4">Uncharacterized protein LOC131805424</fullName>
    </submittedName>
</protein>
<feature type="region of interest" description="Disordered" evidence="1">
    <location>
        <begin position="41"/>
        <end position="95"/>
    </location>
</feature>
<keyword evidence="2" id="KW-1133">Transmembrane helix</keyword>
<keyword evidence="2" id="KW-0472">Membrane</keyword>
<feature type="transmembrane region" description="Helical" evidence="2">
    <location>
        <begin position="165"/>
        <end position="184"/>
    </location>
</feature>
<feature type="compositionally biased region" description="Basic and acidic residues" evidence="1">
    <location>
        <begin position="78"/>
        <end position="87"/>
    </location>
</feature>